<dbReference type="RefSeq" id="WP_185691377.1">
    <property type="nucleotide sequence ID" value="NZ_JACHVA010000032.1"/>
</dbReference>
<evidence type="ECO:0000313" key="2">
    <source>
        <dbReference type="Proteomes" id="UP000525652"/>
    </source>
</evidence>
<dbReference type="Gene3D" id="3.40.50.1820">
    <property type="entry name" value="alpha/beta hydrolase"/>
    <property type="match status" value="1"/>
</dbReference>
<dbReference type="EMBL" id="JACHVA010000032">
    <property type="protein sequence ID" value="MBC2600637.1"/>
    <property type="molecule type" value="Genomic_DNA"/>
</dbReference>
<sequence>MKIEEHDLLSSSGEFSRKAWYLPCAKSPEQFCIFLDGEYYVNRMDAAAKLIGLQESESIPPVACLFISHFDGEARHYDYTCNKRYANFVASDVIAWLHERNPEVTLTGHLIGGTSLSGLQAAFTAMTHSKTFALSLIQSGSFWWNKEWLKENLPNLCATEGRFWISVGDKETESEATHPPTGMRQELDQISATERFIGRLKHYNSEVCYHLYSGGHEIRPWEQEFSSAIQWLHKGVEQGSGGNVG</sequence>
<protein>
    <recommendedName>
        <fullName evidence="3">Esterase family protein</fullName>
    </recommendedName>
</protein>
<evidence type="ECO:0000313" key="1">
    <source>
        <dbReference type="EMBL" id="MBC2600637.1"/>
    </source>
</evidence>
<evidence type="ECO:0008006" key="3">
    <source>
        <dbReference type="Google" id="ProtNLM"/>
    </source>
</evidence>
<dbReference type="SUPFAM" id="SSF53474">
    <property type="entry name" value="alpha/beta-Hydrolases"/>
    <property type="match status" value="1"/>
</dbReference>
<dbReference type="InterPro" id="IPR029058">
    <property type="entry name" value="AB_hydrolase_fold"/>
</dbReference>
<reference evidence="1 2" key="1">
    <citation type="submission" date="2020-07" db="EMBL/GenBank/DDBJ databases">
        <authorList>
            <person name="Feng X."/>
        </authorList>
    </citation>
    <scope>NUCLEOTIDE SEQUENCE [LARGE SCALE GENOMIC DNA]</scope>
    <source>
        <strain evidence="1 2">JCM14086</strain>
    </source>
</reference>
<dbReference type="Proteomes" id="UP000525652">
    <property type="component" value="Unassembled WGS sequence"/>
</dbReference>
<accession>A0A7X1E4H9</accession>
<gene>
    <name evidence="1" type="ORF">H5P30_02460</name>
</gene>
<proteinExistence type="predicted"/>
<organism evidence="1 2">
    <name type="scientific">Puniceicoccus vermicola</name>
    <dbReference type="NCBI Taxonomy" id="388746"/>
    <lineage>
        <taxon>Bacteria</taxon>
        <taxon>Pseudomonadati</taxon>
        <taxon>Verrucomicrobiota</taxon>
        <taxon>Opitutia</taxon>
        <taxon>Puniceicoccales</taxon>
        <taxon>Puniceicoccaceae</taxon>
        <taxon>Puniceicoccus</taxon>
    </lineage>
</organism>
<keyword evidence="2" id="KW-1185">Reference proteome</keyword>
<dbReference type="InterPro" id="IPR000801">
    <property type="entry name" value="Esterase-like"/>
</dbReference>
<dbReference type="AlphaFoldDB" id="A0A7X1E4H9"/>
<dbReference type="PANTHER" id="PTHR48098">
    <property type="entry name" value="ENTEROCHELIN ESTERASE-RELATED"/>
    <property type="match status" value="1"/>
</dbReference>
<comment type="caution">
    <text evidence="1">The sequence shown here is derived from an EMBL/GenBank/DDBJ whole genome shotgun (WGS) entry which is preliminary data.</text>
</comment>
<name>A0A7X1E4H9_9BACT</name>
<dbReference type="InterPro" id="IPR050583">
    <property type="entry name" value="Mycobacterial_A85_antigen"/>
</dbReference>
<dbReference type="PANTHER" id="PTHR48098:SF3">
    <property type="entry name" value="IRON(III) ENTEROBACTIN ESTERASE"/>
    <property type="match status" value="1"/>
</dbReference>
<dbReference type="Pfam" id="PF00756">
    <property type="entry name" value="Esterase"/>
    <property type="match status" value="1"/>
</dbReference>